<name>A0A8J5HHD1_ZINOF</name>
<comment type="caution">
    <text evidence="4">The sequence shown here is derived from an EMBL/GenBank/DDBJ whole genome shotgun (WGS) entry which is preliminary data.</text>
</comment>
<comment type="similarity">
    <text evidence="1">Belongs to the fantastic four family.</text>
</comment>
<reference evidence="4 5" key="1">
    <citation type="submission" date="2020-08" db="EMBL/GenBank/DDBJ databases">
        <title>Plant Genome Project.</title>
        <authorList>
            <person name="Zhang R.-G."/>
        </authorList>
    </citation>
    <scope>NUCLEOTIDE SEQUENCE [LARGE SCALE GENOMIC DNA]</scope>
    <source>
        <tissue evidence="4">Rhizome</tissue>
    </source>
</reference>
<evidence type="ECO:0000259" key="3">
    <source>
        <dbReference type="Pfam" id="PF11250"/>
    </source>
</evidence>
<dbReference type="AlphaFoldDB" id="A0A8J5HHD1"/>
<dbReference type="Pfam" id="PF11250">
    <property type="entry name" value="FAF"/>
    <property type="match status" value="1"/>
</dbReference>
<feature type="region of interest" description="Disordered" evidence="2">
    <location>
        <begin position="172"/>
        <end position="200"/>
    </location>
</feature>
<evidence type="ECO:0000256" key="1">
    <source>
        <dbReference type="ARBA" id="ARBA00008690"/>
    </source>
</evidence>
<dbReference type="InterPro" id="IPR046431">
    <property type="entry name" value="FAF_dom"/>
</dbReference>
<evidence type="ECO:0000256" key="2">
    <source>
        <dbReference type="SAM" id="MobiDB-lite"/>
    </source>
</evidence>
<feature type="compositionally biased region" description="Basic and acidic residues" evidence="2">
    <location>
        <begin position="70"/>
        <end position="80"/>
    </location>
</feature>
<organism evidence="4 5">
    <name type="scientific">Zingiber officinale</name>
    <name type="common">Ginger</name>
    <name type="synonym">Amomum zingiber</name>
    <dbReference type="NCBI Taxonomy" id="94328"/>
    <lineage>
        <taxon>Eukaryota</taxon>
        <taxon>Viridiplantae</taxon>
        <taxon>Streptophyta</taxon>
        <taxon>Embryophyta</taxon>
        <taxon>Tracheophyta</taxon>
        <taxon>Spermatophyta</taxon>
        <taxon>Magnoliopsida</taxon>
        <taxon>Liliopsida</taxon>
        <taxon>Zingiberales</taxon>
        <taxon>Zingiberaceae</taxon>
        <taxon>Zingiber</taxon>
    </lineage>
</organism>
<sequence>MAAWGGLGALFENPKPKNPTLIESLSPWNQIMPTKPLEEAAGFTEIFGELHFQEKLQLCTERLGSESSDNVDRLTTKELEESGSGLNSREKPKTEVTAHEYKNCSAARARTRVFPPPPISSARRSGNSWIYFKSCREDGRLVLRKVTVPTQELLHASRGEGRLKLHLVLPDSASAKGGEEHEEREGTTVEEAVEETSPII</sequence>
<dbReference type="InterPro" id="IPR021410">
    <property type="entry name" value="FAF"/>
</dbReference>
<feature type="compositionally biased region" description="Basic and acidic residues" evidence="2">
    <location>
        <begin position="177"/>
        <end position="187"/>
    </location>
</feature>
<feature type="region of interest" description="Disordered" evidence="2">
    <location>
        <begin position="67"/>
        <end position="97"/>
    </location>
</feature>
<keyword evidence="5" id="KW-1185">Reference proteome</keyword>
<feature type="domain" description="FAF" evidence="3">
    <location>
        <begin position="116"/>
        <end position="167"/>
    </location>
</feature>
<dbReference type="PANTHER" id="PTHR33155">
    <property type="entry name" value="FANTASTIC FOUR-LIKE PROTEIN (DUF3049)"/>
    <property type="match status" value="1"/>
</dbReference>
<protein>
    <recommendedName>
        <fullName evidence="3">FAF domain-containing protein</fullName>
    </recommendedName>
</protein>
<evidence type="ECO:0000313" key="5">
    <source>
        <dbReference type="Proteomes" id="UP000734854"/>
    </source>
</evidence>
<proteinExistence type="inferred from homology"/>
<evidence type="ECO:0000313" key="4">
    <source>
        <dbReference type="EMBL" id="KAG6519933.1"/>
    </source>
</evidence>
<feature type="compositionally biased region" description="Basic and acidic residues" evidence="2">
    <location>
        <begin position="88"/>
        <end position="97"/>
    </location>
</feature>
<gene>
    <name evidence="4" type="ORF">ZIOFF_016962</name>
</gene>
<dbReference type="EMBL" id="JACMSC010000005">
    <property type="protein sequence ID" value="KAG6519933.1"/>
    <property type="molecule type" value="Genomic_DNA"/>
</dbReference>
<dbReference type="OrthoDB" id="676808at2759"/>
<dbReference type="PANTHER" id="PTHR33155:SF9">
    <property type="entry name" value="FANTASTIC FOUR-LIKE PROTEIN (DUF3049)"/>
    <property type="match status" value="1"/>
</dbReference>
<accession>A0A8J5HHD1</accession>
<dbReference type="Proteomes" id="UP000734854">
    <property type="component" value="Unassembled WGS sequence"/>
</dbReference>